<dbReference type="InterPro" id="IPR038765">
    <property type="entry name" value="Papain-like_cys_pep_sf"/>
</dbReference>
<proteinExistence type="predicted"/>
<reference evidence="2 3" key="1">
    <citation type="journal article" date="2020" name="BMC Genomics">
        <title>Intraspecific diversification of the crop wild relative Brassica cretica Lam. using demographic model selection.</title>
        <authorList>
            <person name="Kioukis A."/>
            <person name="Michalopoulou V.A."/>
            <person name="Briers L."/>
            <person name="Pirintsos S."/>
            <person name="Studholme D.J."/>
            <person name="Pavlidis P."/>
            <person name="Sarris P.F."/>
        </authorList>
    </citation>
    <scope>NUCLEOTIDE SEQUENCE [LARGE SCALE GENOMIC DNA]</scope>
    <source>
        <strain evidence="3">cv. PFS-1207/04</strain>
    </source>
</reference>
<dbReference type="CDD" id="cd02619">
    <property type="entry name" value="Peptidase_C1"/>
    <property type="match status" value="1"/>
</dbReference>
<evidence type="ECO:0000313" key="2">
    <source>
        <dbReference type="EMBL" id="KAF3565726.1"/>
    </source>
</evidence>
<comment type="caution">
    <text evidence="2">The sequence shown here is derived from an EMBL/GenBank/DDBJ whole genome shotgun (WGS) entry which is preliminary data.</text>
</comment>
<name>A0ABQ7D1H4_BRACR</name>
<protein>
    <recommendedName>
        <fullName evidence="1">Peptidase C1A papain C-terminal domain-containing protein</fullName>
    </recommendedName>
</protein>
<evidence type="ECO:0000259" key="1">
    <source>
        <dbReference type="Pfam" id="PF00112"/>
    </source>
</evidence>
<dbReference type="Pfam" id="PF00112">
    <property type="entry name" value="Peptidase_C1"/>
    <property type="match status" value="1"/>
</dbReference>
<accession>A0ABQ7D1H4</accession>
<sequence length="274" mass="30718">MANDNVGFNGMIGTGGANNKGKNAVKLEANMRREQAKNNQQDGEPAEKFPIPEDYGDGSIINFIWTTTHKRLLELIIAQTEDDCWAWALVRILQFFHNKDISVVAQQTSLSIKSLVKYVILGMNEAKEPGAQKKLRKKSLAVSSLKRAIDYILNVGIERDYGTQMNKIKAIFLTKPNATPAGIKGLLVPHGLIGISVDVDDKFRELKNEIYIVHEPREGMNRHALIIVGHGRTKDNKLFFIVQNTWGTIWGINGYGRIIIEKTCPIFYVGELVK</sequence>
<feature type="domain" description="Peptidase C1A papain C-terminal" evidence="1">
    <location>
        <begin position="167"/>
        <end position="265"/>
    </location>
</feature>
<dbReference type="SUPFAM" id="SSF54001">
    <property type="entry name" value="Cysteine proteinases"/>
    <property type="match status" value="1"/>
</dbReference>
<organism evidence="2 3">
    <name type="scientific">Brassica cretica</name>
    <name type="common">Mustard</name>
    <dbReference type="NCBI Taxonomy" id="69181"/>
    <lineage>
        <taxon>Eukaryota</taxon>
        <taxon>Viridiplantae</taxon>
        <taxon>Streptophyta</taxon>
        <taxon>Embryophyta</taxon>
        <taxon>Tracheophyta</taxon>
        <taxon>Spermatophyta</taxon>
        <taxon>Magnoliopsida</taxon>
        <taxon>eudicotyledons</taxon>
        <taxon>Gunneridae</taxon>
        <taxon>Pentapetalae</taxon>
        <taxon>rosids</taxon>
        <taxon>malvids</taxon>
        <taxon>Brassicales</taxon>
        <taxon>Brassicaceae</taxon>
        <taxon>Brassiceae</taxon>
        <taxon>Brassica</taxon>
    </lineage>
</organism>
<gene>
    <name evidence="2" type="ORF">DY000_02018794</name>
</gene>
<dbReference type="Gene3D" id="3.90.70.10">
    <property type="entry name" value="Cysteine proteinases"/>
    <property type="match status" value="1"/>
</dbReference>
<dbReference type="InterPro" id="IPR000668">
    <property type="entry name" value="Peptidase_C1A_C"/>
</dbReference>
<evidence type="ECO:0000313" key="3">
    <source>
        <dbReference type="Proteomes" id="UP000266723"/>
    </source>
</evidence>
<keyword evidence="3" id="KW-1185">Reference proteome</keyword>
<dbReference type="EMBL" id="QGKV02000759">
    <property type="protein sequence ID" value="KAF3565726.1"/>
    <property type="molecule type" value="Genomic_DNA"/>
</dbReference>
<dbReference type="Proteomes" id="UP000266723">
    <property type="component" value="Unassembled WGS sequence"/>
</dbReference>